<accession>A0B5N9</accession>
<evidence type="ECO:0000313" key="1">
    <source>
        <dbReference type="EMBL" id="ABK14013.1"/>
    </source>
</evidence>
<dbReference type="Proteomes" id="UP000000674">
    <property type="component" value="Chromosome"/>
</dbReference>
<dbReference type="STRING" id="349307.Mthe_0215"/>
<organism evidence="1 2">
    <name type="scientific">Methanothrix thermoacetophila (strain DSM 6194 / JCM 14653 / NBRC 101360 / PT)</name>
    <name type="common">Methanosaeta thermophila</name>
    <dbReference type="NCBI Taxonomy" id="349307"/>
    <lineage>
        <taxon>Archaea</taxon>
        <taxon>Methanobacteriati</taxon>
        <taxon>Methanobacteriota</taxon>
        <taxon>Stenosarchaea group</taxon>
        <taxon>Methanomicrobia</taxon>
        <taxon>Methanotrichales</taxon>
        <taxon>Methanotrichaceae</taxon>
        <taxon>Methanothrix</taxon>
    </lineage>
</organism>
<proteinExistence type="predicted"/>
<dbReference type="HOGENOM" id="CLU_134832_0_0_2"/>
<gene>
    <name evidence="1" type="ordered locus">Mthe_0215</name>
</gene>
<evidence type="ECO:0000313" key="2">
    <source>
        <dbReference type="Proteomes" id="UP000000674"/>
    </source>
</evidence>
<keyword evidence="2" id="KW-1185">Reference proteome</keyword>
<reference evidence="1 2" key="1">
    <citation type="submission" date="2006-10" db="EMBL/GenBank/DDBJ databases">
        <title>Complete sequence of Methanosaeta thermophila PT.</title>
        <authorList>
            <consortium name="US DOE Joint Genome Institute"/>
            <person name="Copeland A."/>
            <person name="Lucas S."/>
            <person name="Lapidus A."/>
            <person name="Barry K."/>
            <person name="Detter J.C."/>
            <person name="Glavina del Rio T."/>
            <person name="Hammon N."/>
            <person name="Israni S."/>
            <person name="Pitluck S."/>
            <person name="Chain P."/>
            <person name="Malfatti S."/>
            <person name="Shin M."/>
            <person name="Vergez L."/>
            <person name="Schmutz J."/>
            <person name="Larimer F."/>
            <person name="Land M."/>
            <person name="Hauser L."/>
            <person name="Kyrpides N."/>
            <person name="Kim E."/>
            <person name="Smith K.S."/>
            <person name="Ingram-Smith C."/>
            <person name="Richardson P."/>
        </authorList>
    </citation>
    <scope>NUCLEOTIDE SEQUENCE [LARGE SCALE GENOMIC DNA]</scope>
    <source>
        <strain evidence="2">DSM 6194 / JCM 14653 / NBRC 101360 / PT</strain>
    </source>
</reference>
<name>A0B5N9_METTP</name>
<protein>
    <submittedName>
        <fullName evidence="1">Uncharacterized protein</fullName>
    </submittedName>
</protein>
<dbReference type="AlphaFoldDB" id="A0B5N9"/>
<dbReference type="KEGG" id="mtp:Mthe_0215"/>
<sequence length="168" mass="18866">MRFCVSKTHSGIGCSIRFCILIVLVAFVLVASLLTACVHAHPLYFPLSEHTMTTEVSSSGVPQSRTYTFTQDDAEAVCWLKVWRDQRAHTVEWRWYSPNMRVYKRSFGVIPAIDGPAGMWGSCIWSGLRIKGEDVANLPGTWKVDVIVDFRKVLTEYFTIGGNQAPCC</sequence>
<dbReference type="EMBL" id="CP000477">
    <property type="protein sequence ID" value="ABK14013.1"/>
    <property type="molecule type" value="Genomic_DNA"/>
</dbReference>